<protein>
    <submittedName>
        <fullName evidence="1">Uncharacterized protein</fullName>
    </submittedName>
</protein>
<evidence type="ECO:0000313" key="2">
    <source>
        <dbReference type="Proteomes" id="UP000190961"/>
    </source>
</evidence>
<dbReference type="EMBL" id="FUZU01000001">
    <property type="protein sequence ID" value="SKC45388.1"/>
    <property type="molecule type" value="Genomic_DNA"/>
</dbReference>
<accession>A0A1T5J2D2</accession>
<keyword evidence="2" id="KW-1185">Reference proteome</keyword>
<reference evidence="1 2" key="1">
    <citation type="submission" date="2017-02" db="EMBL/GenBank/DDBJ databases">
        <authorList>
            <person name="Peterson S.W."/>
        </authorList>
    </citation>
    <scope>NUCLEOTIDE SEQUENCE [LARGE SCALE GENOMIC DNA]</scope>
    <source>
        <strain evidence="1 2">DSM 25262</strain>
    </source>
</reference>
<gene>
    <name evidence="1" type="ORF">SAMN05660236_0663</name>
</gene>
<sequence>MIVNFSDIMETHRVKTCFTITFTDEQYTRAKYYVEDMKRHPNRIFWKGKEGKTDDELIIEQIAHRILSGFYNDDPLTAGRHIMRMDSTATR</sequence>
<name>A0A1T5J2D2_9BACT</name>
<organism evidence="1 2">
    <name type="scientific">Ohtaekwangia koreensis</name>
    <dbReference type="NCBI Taxonomy" id="688867"/>
    <lineage>
        <taxon>Bacteria</taxon>
        <taxon>Pseudomonadati</taxon>
        <taxon>Bacteroidota</taxon>
        <taxon>Cytophagia</taxon>
        <taxon>Cytophagales</taxon>
        <taxon>Fulvivirgaceae</taxon>
        <taxon>Ohtaekwangia</taxon>
    </lineage>
</organism>
<dbReference type="Proteomes" id="UP000190961">
    <property type="component" value="Unassembled WGS sequence"/>
</dbReference>
<proteinExistence type="predicted"/>
<evidence type="ECO:0000313" key="1">
    <source>
        <dbReference type="EMBL" id="SKC45388.1"/>
    </source>
</evidence>
<dbReference type="AlphaFoldDB" id="A0A1T5J2D2"/>